<dbReference type="Proteomes" id="UP000008080">
    <property type="component" value="Chromosome"/>
</dbReference>
<dbReference type="STRING" id="264462.Bd2564"/>
<sequence length="439" mass="48311">MKVSHVLFFILAPAALQAETLTDGRPKDCSYSASVNGVARTLSVACNDFDLNYKKNYGGACVYKDGSWQYGNLMYDAKASKHKFVARRVCDIGVVVVPPADTLNIKSPRIGDYLEGKTQIVSLTKKVYTSHLASSPLKASESPILCYRKESRGVAMNGVACSREPNDPNYCEFAATPSKSYKGNWWMQYRGKNKTSPVICLGGVKSTDANEAAETYSENQLLVKVSNKNKTDLLKDLSLPAVGEDNLLDFKIASCSITDKKTVRVTCLNQEDAGFDVWEDNSELVKSQLTSILGNNKGLHTKETKASLLERDLRNPAKLKSLTAERIAAMEAELSQVKDAIVDLKLEIAEEVDQKIATLRQANGEKVPVRQTPAILAGHCHIDWSPAMGLVNGKVQNFADNDRLKGAYVYYKKSNSKTLDKIYCDSVEVVQKTEIQAAK</sequence>
<feature type="signal peptide" evidence="2">
    <location>
        <begin position="1"/>
        <end position="18"/>
    </location>
</feature>
<evidence type="ECO:0000313" key="3">
    <source>
        <dbReference type="EMBL" id="CAE80360.1"/>
    </source>
</evidence>
<reference evidence="3 4" key="1">
    <citation type="journal article" date="2004" name="Science">
        <title>A predator unmasked: life cycle of Bdellovibrio bacteriovorus from a genomic perspective.</title>
        <authorList>
            <person name="Rendulic S."/>
            <person name="Jagtap P."/>
            <person name="Rosinus A."/>
            <person name="Eppinger M."/>
            <person name="Baar C."/>
            <person name="Lanz C."/>
            <person name="Keller H."/>
            <person name="Lambert C."/>
            <person name="Evans K.J."/>
            <person name="Goesmann A."/>
            <person name="Meyer F."/>
            <person name="Sockett R.E."/>
            <person name="Schuster S.C."/>
        </authorList>
    </citation>
    <scope>NUCLEOTIDE SEQUENCE [LARGE SCALE GENOMIC DNA]</scope>
    <source>
        <strain evidence="4">ATCC 15356 / DSM 50701 / NCIMB 9529 / HD100</strain>
    </source>
</reference>
<keyword evidence="2" id="KW-0732">Signal</keyword>
<feature type="chain" id="PRO_5004277622" evidence="2">
    <location>
        <begin position="19"/>
        <end position="439"/>
    </location>
</feature>
<dbReference type="AlphaFoldDB" id="Q6MK49"/>
<dbReference type="GeneID" id="93013465"/>
<protein>
    <submittedName>
        <fullName evidence="3">Uncharacterized protein</fullName>
    </submittedName>
</protein>
<dbReference type="RefSeq" id="WP_011164963.1">
    <property type="nucleotide sequence ID" value="NC_005363.1"/>
</dbReference>
<feature type="coiled-coil region" evidence="1">
    <location>
        <begin position="327"/>
        <end position="354"/>
    </location>
</feature>
<dbReference type="KEGG" id="bba:Bd2564"/>
<organism evidence="3 4">
    <name type="scientific">Bdellovibrio bacteriovorus (strain ATCC 15356 / DSM 50701 / NCIMB 9529 / HD100)</name>
    <dbReference type="NCBI Taxonomy" id="264462"/>
    <lineage>
        <taxon>Bacteria</taxon>
        <taxon>Pseudomonadati</taxon>
        <taxon>Bdellovibrionota</taxon>
        <taxon>Bdellovibrionia</taxon>
        <taxon>Bdellovibrionales</taxon>
        <taxon>Pseudobdellovibrionaceae</taxon>
        <taxon>Bdellovibrio</taxon>
    </lineage>
</organism>
<gene>
    <name evidence="3" type="ordered locus">Bd2564</name>
</gene>
<evidence type="ECO:0000256" key="1">
    <source>
        <dbReference type="SAM" id="Coils"/>
    </source>
</evidence>
<proteinExistence type="predicted"/>
<keyword evidence="1" id="KW-0175">Coiled coil</keyword>
<keyword evidence="4" id="KW-1185">Reference proteome</keyword>
<dbReference type="EMBL" id="BX842653">
    <property type="protein sequence ID" value="CAE80360.1"/>
    <property type="molecule type" value="Genomic_DNA"/>
</dbReference>
<accession>Q6MK49</accession>
<evidence type="ECO:0000313" key="4">
    <source>
        <dbReference type="Proteomes" id="UP000008080"/>
    </source>
</evidence>
<name>Q6MK49_BDEBA</name>
<dbReference type="HOGENOM" id="CLU_623572_0_0_7"/>
<evidence type="ECO:0000256" key="2">
    <source>
        <dbReference type="SAM" id="SignalP"/>
    </source>
</evidence>